<evidence type="ECO:0000259" key="3">
    <source>
        <dbReference type="Pfam" id="PF12969"/>
    </source>
</evidence>
<evidence type="ECO:0000259" key="2">
    <source>
        <dbReference type="Pfam" id="PF01841"/>
    </source>
</evidence>
<dbReference type="Gene3D" id="2.60.40.3140">
    <property type="match status" value="1"/>
</dbReference>
<keyword evidence="5" id="KW-1185">Reference proteome</keyword>
<feature type="chain" id="PRO_5042997226" evidence="1">
    <location>
        <begin position="20"/>
        <end position="635"/>
    </location>
</feature>
<feature type="domain" description="Transglutaminase-like" evidence="2">
    <location>
        <begin position="275"/>
        <end position="374"/>
    </location>
</feature>
<reference evidence="4 5" key="1">
    <citation type="submission" date="2021-05" db="EMBL/GenBank/DDBJ databases">
        <title>A Polyphasic approach of four new species of the genus Ohtaekwangia: Ohtaekwangia histidinii sp. nov., Ohtaekwangia cretensis sp. nov., Ohtaekwangia indiensis sp. nov., Ohtaekwangia reichenbachii sp. nov. from diverse environment.</title>
        <authorList>
            <person name="Octaviana S."/>
        </authorList>
    </citation>
    <scope>NUCLEOTIDE SEQUENCE [LARGE SCALE GENOMIC DNA]</scope>
    <source>
        <strain evidence="4 5">PWU4</strain>
    </source>
</reference>
<comment type="caution">
    <text evidence="4">The sequence shown here is derived from an EMBL/GenBank/DDBJ whole genome shotgun (WGS) entry which is preliminary data.</text>
</comment>
<feature type="domain" description="DUF3857" evidence="3">
    <location>
        <begin position="56"/>
        <end position="215"/>
    </location>
</feature>
<evidence type="ECO:0000313" key="4">
    <source>
        <dbReference type="EMBL" id="MBT1701078.1"/>
    </source>
</evidence>
<dbReference type="Gene3D" id="3.10.620.30">
    <property type="match status" value="1"/>
</dbReference>
<evidence type="ECO:0000256" key="1">
    <source>
        <dbReference type="SAM" id="SignalP"/>
    </source>
</evidence>
<dbReference type="Pfam" id="PF12969">
    <property type="entry name" value="DUF3857"/>
    <property type="match status" value="1"/>
</dbReference>
<dbReference type="Pfam" id="PF01841">
    <property type="entry name" value="Transglut_core"/>
    <property type="match status" value="1"/>
</dbReference>
<name>A0AAP2GRE2_9BACT</name>
<dbReference type="Gene3D" id="2.60.120.1130">
    <property type="match status" value="1"/>
</dbReference>
<dbReference type="RefSeq" id="WP_254169763.1">
    <property type="nucleotide sequence ID" value="NZ_JAHESF010000056.1"/>
</dbReference>
<keyword evidence="1" id="KW-0732">Signal</keyword>
<organism evidence="4 5">
    <name type="scientific">Chryseosolibacter histidini</name>
    <dbReference type="NCBI Taxonomy" id="2782349"/>
    <lineage>
        <taxon>Bacteria</taxon>
        <taxon>Pseudomonadati</taxon>
        <taxon>Bacteroidota</taxon>
        <taxon>Cytophagia</taxon>
        <taxon>Cytophagales</taxon>
        <taxon>Chryseotaleaceae</taxon>
        <taxon>Chryseosolibacter</taxon>
    </lineage>
</organism>
<proteinExistence type="predicted"/>
<dbReference type="AlphaFoldDB" id="A0AAP2GRE2"/>
<dbReference type="EMBL" id="JAHESF010000056">
    <property type="protein sequence ID" value="MBT1701078.1"/>
    <property type="molecule type" value="Genomic_DNA"/>
</dbReference>
<dbReference type="SUPFAM" id="SSF54001">
    <property type="entry name" value="Cysteine proteinases"/>
    <property type="match status" value="1"/>
</dbReference>
<protein>
    <submittedName>
        <fullName evidence="4">Transglutaminase family protein</fullName>
    </submittedName>
</protein>
<sequence>MIQKLLVIYTMLFSSIAVAGDPKYPVNTIPEALKNNVNAVVREDRMVFRILSRSKASLYIHQVVTIFNDKGKEHASMYVGYDKLSKIKDLNGTVYDVNGKQLKRLKNSEIYDQSAFDGFSLYGDARFKMVDLAQGVYPYTVEFEYELEFKYLFYIPTFTVSNKDRVSVEHADCVLQFPPDLAPRYRVINTDVKPKKETIEGFESLSWHFENLTPVHGEPHGPSEKLLATISAAPSQFEYDSYSGTMGTWDEFGRWIISLNKGRNVLPEATKAKIKELTASLKTREEKVKAVYEYLQNKTRYVSIQLGIGGYQPFEASVVDETGYGDCKALSNYMVAMLESIDIKANYVLIRAGEDARDLVTDFPSSQFNHAIVAVPNGADTLWLECTSQLNPFGYQGTFTGNRKALLITDNGAKVVNTIRYTAEQNMKSRSAEVHITPTGDARATISTTYAGLQYENGDLYAKLNNRYDEQKKWIEENTGIPSFDINAFSMTNHKDKVPSAEVKLDLQLRRYATISGKRIFLTPNLMNRFTYIPEKVESRKTNVIRKTAYTDLDTIRYHLPEGVYPEFLPEPVKIKNRFGEYEATYKVDQGSLVYTRKLKMNKGEFPPESYQEMVDFFKSMNKADNTKLVFMSKT</sequence>
<dbReference type="Proteomes" id="UP001319200">
    <property type="component" value="Unassembled WGS sequence"/>
</dbReference>
<feature type="signal peptide" evidence="1">
    <location>
        <begin position="1"/>
        <end position="19"/>
    </location>
</feature>
<evidence type="ECO:0000313" key="5">
    <source>
        <dbReference type="Proteomes" id="UP001319200"/>
    </source>
</evidence>
<dbReference type="InterPro" id="IPR002931">
    <property type="entry name" value="Transglutaminase-like"/>
</dbReference>
<gene>
    <name evidence="4" type="ORF">KK083_29570</name>
</gene>
<accession>A0AAP2GRE2</accession>
<dbReference type="InterPro" id="IPR024618">
    <property type="entry name" value="DUF3857"/>
</dbReference>
<dbReference type="InterPro" id="IPR038765">
    <property type="entry name" value="Papain-like_cys_pep_sf"/>
</dbReference>